<organism evidence="1 2">
    <name type="scientific">candidate division MSBL1 archaeon SCGC-AAA259E19</name>
    <dbReference type="NCBI Taxonomy" id="1698264"/>
    <lineage>
        <taxon>Archaea</taxon>
        <taxon>Methanobacteriati</taxon>
        <taxon>Methanobacteriota</taxon>
        <taxon>candidate division MSBL1</taxon>
    </lineage>
</organism>
<sequence length="187" mass="21737">MVSEDELAHVYSFDLQFEGGRRTQFYRELFGYRSRTTRTDEGGHEKVYENFYPGLLTPLPHLKLGKSVIAVPKTAQGEVDNFFKDSRWESMELYTFDGILPPKDRMEAMEDALNRVVVGEDRTLESEIDSLCSLESRGSLDPEDRHRVRRVLEGAEELMEQDWTDGSKFSERLRERLDPLRGLTDRP</sequence>
<protein>
    <submittedName>
        <fullName evidence="1">Uncharacterized protein</fullName>
    </submittedName>
</protein>
<dbReference type="AlphaFoldDB" id="A0A133UCY7"/>
<evidence type="ECO:0000313" key="1">
    <source>
        <dbReference type="EMBL" id="KXA92062.1"/>
    </source>
</evidence>
<reference evidence="1 2" key="1">
    <citation type="journal article" date="2016" name="Sci. Rep.">
        <title>Metabolic traits of an uncultured archaeal lineage -MSBL1- from brine pools of the Red Sea.</title>
        <authorList>
            <person name="Mwirichia R."/>
            <person name="Alam I."/>
            <person name="Rashid M."/>
            <person name="Vinu M."/>
            <person name="Ba-Alawi W."/>
            <person name="Anthony Kamau A."/>
            <person name="Kamanda Ngugi D."/>
            <person name="Goker M."/>
            <person name="Klenk H.P."/>
            <person name="Bajic V."/>
            <person name="Stingl U."/>
        </authorList>
    </citation>
    <scope>NUCLEOTIDE SEQUENCE [LARGE SCALE GENOMIC DNA]</scope>
    <source>
        <strain evidence="1">SCGC-AAA259E19</strain>
    </source>
</reference>
<gene>
    <name evidence="1" type="ORF">AKJ65_08110</name>
</gene>
<comment type="caution">
    <text evidence="1">The sequence shown here is derived from an EMBL/GenBank/DDBJ whole genome shotgun (WGS) entry which is preliminary data.</text>
</comment>
<dbReference type="Proteomes" id="UP000070284">
    <property type="component" value="Unassembled WGS sequence"/>
</dbReference>
<name>A0A133UCY7_9EURY</name>
<proteinExistence type="predicted"/>
<keyword evidence="2" id="KW-1185">Reference proteome</keyword>
<evidence type="ECO:0000313" key="2">
    <source>
        <dbReference type="Proteomes" id="UP000070284"/>
    </source>
</evidence>
<dbReference type="EMBL" id="LHXO01000190">
    <property type="protein sequence ID" value="KXA92062.1"/>
    <property type="molecule type" value="Genomic_DNA"/>
</dbReference>
<accession>A0A133UCY7</accession>